<organism evidence="2 3">
    <name type="scientific">Tolypocladium capitatum</name>
    <dbReference type="NCBI Taxonomy" id="45235"/>
    <lineage>
        <taxon>Eukaryota</taxon>
        <taxon>Fungi</taxon>
        <taxon>Dikarya</taxon>
        <taxon>Ascomycota</taxon>
        <taxon>Pezizomycotina</taxon>
        <taxon>Sordariomycetes</taxon>
        <taxon>Hypocreomycetidae</taxon>
        <taxon>Hypocreales</taxon>
        <taxon>Ophiocordycipitaceae</taxon>
        <taxon>Tolypocladium</taxon>
    </lineage>
</organism>
<evidence type="ECO:0000313" key="2">
    <source>
        <dbReference type="EMBL" id="PNY24376.1"/>
    </source>
</evidence>
<feature type="region of interest" description="Disordered" evidence="1">
    <location>
        <begin position="1"/>
        <end position="49"/>
    </location>
</feature>
<evidence type="ECO:0000313" key="3">
    <source>
        <dbReference type="Proteomes" id="UP000236621"/>
    </source>
</evidence>
<protein>
    <submittedName>
        <fullName evidence="2">Uncharacterized protein</fullName>
    </submittedName>
</protein>
<feature type="compositionally biased region" description="Polar residues" evidence="1">
    <location>
        <begin position="1"/>
        <end position="24"/>
    </location>
</feature>
<reference evidence="2 3" key="1">
    <citation type="submission" date="2017-08" db="EMBL/GenBank/DDBJ databases">
        <title>Harnessing the power of phylogenomics to disentangle the directionality and signatures of interkingdom host jumping in the parasitic fungal genus Tolypocladium.</title>
        <authorList>
            <person name="Quandt C.A."/>
            <person name="Patterson W."/>
            <person name="Spatafora J.W."/>
        </authorList>
    </citation>
    <scope>NUCLEOTIDE SEQUENCE [LARGE SCALE GENOMIC DNA]</scope>
    <source>
        <strain evidence="2 3">CBS 113982</strain>
    </source>
</reference>
<dbReference type="EMBL" id="NRSZ01000902">
    <property type="protein sequence ID" value="PNY24376.1"/>
    <property type="molecule type" value="Genomic_DNA"/>
</dbReference>
<dbReference type="AlphaFoldDB" id="A0A2K3Q9Y4"/>
<gene>
    <name evidence="2" type="ORF">TCAP_05690</name>
</gene>
<proteinExistence type="predicted"/>
<accession>A0A2K3Q9Y4</accession>
<comment type="caution">
    <text evidence="2">The sequence shown here is derived from an EMBL/GenBank/DDBJ whole genome shotgun (WGS) entry which is preliminary data.</text>
</comment>
<sequence length="49" mass="5055">MAATVANSQSAIMATLPPASSSSPRVHEDGQDGESLPPARRFAPADFTL</sequence>
<name>A0A2K3Q9Y4_9HYPO</name>
<dbReference type="Proteomes" id="UP000236621">
    <property type="component" value="Unassembled WGS sequence"/>
</dbReference>
<keyword evidence="3" id="KW-1185">Reference proteome</keyword>
<evidence type="ECO:0000256" key="1">
    <source>
        <dbReference type="SAM" id="MobiDB-lite"/>
    </source>
</evidence>
<feature type="non-terminal residue" evidence="2">
    <location>
        <position position="49"/>
    </location>
</feature>